<dbReference type="EMBL" id="LAZR01007158">
    <property type="protein sequence ID" value="KKM87059.1"/>
    <property type="molecule type" value="Genomic_DNA"/>
</dbReference>
<evidence type="ECO:0000313" key="4">
    <source>
        <dbReference type="EMBL" id="KKM87059.1"/>
    </source>
</evidence>
<feature type="compositionally biased region" description="Basic and acidic residues" evidence="2">
    <location>
        <begin position="377"/>
        <end position="424"/>
    </location>
</feature>
<dbReference type="InterPro" id="IPR005053">
    <property type="entry name" value="MobA_MobL"/>
</dbReference>
<gene>
    <name evidence="4" type="ORF">LCGC14_1272810</name>
</gene>
<evidence type="ECO:0000259" key="3">
    <source>
        <dbReference type="Pfam" id="PF03389"/>
    </source>
</evidence>
<accession>A0A0F9KXM1</accession>
<comment type="caution">
    <text evidence="4">The sequence shown here is derived from an EMBL/GenBank/DDBJ whole genome shotgun (WGS) entry which is preliminary data.</text>
</comment>
<organism evidence="4">
    <name type="scientific">marine sediment metagenome</name>
    <dbReference type="NCBI Taxonomy" id="412755"/>
    <lineage>
        <taxon>unclassified sequences</taxon>
        <taxon>metagenomes</taxon>
        <taxon>ecological metagenomes</taxon>
    </lineage>
</organism>
<reference evidence="4" key="1">
    <citation type="journal article" date="2015" name="Nature">
        <title>Complex archaea that bridge the gap between prokaryotes and eukaryotes.</title>
        <authorList>
            <person name="Spang A."/>
            <person name="Saw J.H."/>
            <person name="Jorgensen S.L."/>
            <person name="Zaremba-Niedzwiedzka K."/>
            <person name="Martijn J."/>
            <person name="Lind A.E."/>
            <person name="van Eijk R."/>
            <person name="Schleper C."/>
            <person name="Guy L."/>
            <person name="Ettema T.J."/>
        </authorList>
    </citation>
    <scope>NUCLEOTIDE SEQUENCE</scope>
</reference>
<dbReference type="AlphaFoldDB" id="A0A0F9KXM1"/>
<dbReference type="Pfam" id="PF03389">
    <property type="entry name" value="MobA_MobL"/>
    <property type="match status" value="1"/>
</dbReference>
<dbReference type="Gene3D" id="3.30.930.30">
    <property type="match status" value="1"/>
</dbReference>
<name>A0A0F9KXM1_9ZZZZ</name>
<feature type="domain" description="MobA/MobL protein" evidence="3">
    <location>
        <begin position="17"/>
        <end position="197"/>
    </location>
</feature>
<protein>
    <recommendedName>
        <fullName evidence="3">MobA/MobL protein domain-containing protein</fullName>
    </recommendedName>
</protein>
<evidence type="ECO:0000256" key="2">
    <source>
        <dbReference type="SAM" id="MobiDB-lite"/>
    </source>
</evidence>
<feature type="region of interest" description="Disordered" evidence="2">
    <location>
        <begin position="326"/>
        <end position="424"/>
    </location>
</feature>
<feature type="compositionally biased region" description="Basic and acidic residues" evidence="2">
    <location>
        <begin position="326"/>
        <end position="346"/>
    </location>
</feature>
<evidence type="ECO:0000256" key="1">
    <source>
        <dbReference type="ARBA" id="ARBA00022971"/>
    </source>
</evidence>
<proteinExistence type="predicted"/>
<dbReference type="NCBIfam" id="NF041496">
    <property type="entry name" value="MobQ"/>
    <property type="match status" value="1"/>
</dbReference>
<sequence length="424" mass="47996">MAIYHLRATMISRSQGRSATAAAAYRVAERIEDRRTGLVFDYAARGGVDHTEIIAPDHAPDWVRDRSELWNRVEESETRKNSQVAREVRVALPDELTHAQRLELVREFVRSQFVDRGMVADIALHAPGREGDERNHHAHILLTTREVGEDGFTTKNRDWNKVEVLEGWREAWARDSNAALERAGIEDRVDHRTLVAQRDAALELASAARERGDEGAELHETVRAMSLDRPPLPQLSLGAWQLKERGIEVAAVRVWHEVKDRAAEVRQVVQELTGQVCEWLDRAAERVMDRLEPARFAGSGQSELALAGGRDGREEEPDLATRLRDAWEARQGREKEQGVDAPEREVSQASQAPQDLAARLREAAAGIDPDALADRAAALREGREAEERHQAQEVAREQERVKELERQQEIEREAHRDRGHGIER</sequence>
<keyword evidence="1" id="KW-0184">Conjugation</keyword>